<reference evidence="1 2" key="1">
    <citation type="submission" date="2019-03" db="EMBL/GenBank/DDBJ databases">
        <title>Single cell metagenomics reveals metabolic interactions within the superorganism composed of flagellate Streblomastix strix and complex community of Bacteroidetes bacteria on its surface.</title>
        <authorList>
            <person name="Treitli S.C."/>
            <person name="Kolisko M."/>
            <person name="Husnik F."/>
            <person name="Keeling P."/>
            <person name="Hampl V."/>
        </authorList>
    </citation>
    <scope>NUCLEOTIDE SEQUENCE [LARGE SCALE GENOMIC DNA]</scope>
    <source>
        <strain evidence="1">ST1C</strain>
    </source>
</reference>
<evidence type="ECO:0000313" key="2">
    <source>
        <dbReference type="Proteomes" id="UP000324800"/>
    </source>
</evidence>
<comment type="caution">
    <text evidence="1">The sequence shown here is derived from an EMBL/GenBank/DDBJ whole genome shotgun (WGS) entry which is preliminary data.</text>
</comment>
<proteinExistence type="predicted"/>
<name>A0A5J4X6I1_9EUKA</name>
<dbReference type="Proteomes" id="UP000324800">
    <property type="component" value="Unassembled WGS sequence"/>
</dbReference>
<evidence type="ECO:0000313" key="1">
    <source>
        <dbReference type="EMBL" id="KAA6402482.1"/>
    </source>
</evidence>
<organism evidence="1 2">
    <name type="scientific">Streblomastix strix</name>
    <dbReference type="NCBI Taxonomy" id="222440"/>
    <lineage>
        <taxon>Eukaryota</taxon>
        <taxon>Metamonada</taxon>
        <taxon>Preaxostyla</taxon>
        <taxon>Oxymonadida</taxon>
        <taxon>Streblomastigidae</taxon>
        <taxon>Streblomastix</taxon>
    </lineage>
</organism>
<accession>A0A5J4X6I1</accession>
<sequence length="412" mass="45797">MKTFTSTIISNGTQYSGYNNNSVFLAGGGVRSIADIYSASYTKSEDGDLLPLNADKTQLIDSYSKSETFAKDEIYTKTESNNLLNNKSDKGVSYTKSENDALLLLKADKIQLINAYSNSEDDALLLLKVDKTQLINSSAKSEDDALLLLKADKTQLIDFYNKIESFARDEIYTKTETNNLLNNKSNSGVSYTKDDDDALLLAKADKTQLIDSCTKFETNNLLNNKTDTGIFYTQGEDDTFLLPKAYKTQLIDSYTKTETNNFLNDKANQSTTYTKTETDNFVAQIEIDDVDMSNYYNKTETDELLGEKADTIELSKYMTLGISQIITANKTFNNSCRFVSSIDGMSTVTGSSFIKYGVNNIDVLLGAGDTKPVSEFGGTIDDSNYVKKTGQNLQLIHGYLRRDDDEMSELSL</sequence>
<protein>
    <submittedName>
        <fullName evidence="1">Uncharacterized protein</fullName>
    </submittedName>
</protein>
<gene>
    <name evidence="1" type="ORF">EZS28_001995</name>
</gene>
<dbReference type="EMBL" id="SNRW01000228">
    <property type="protein sequence ID" value="KAA6402482.1"/>
    <property type="molecule type" value="Genomic_DNA"/>
</dbReference>
<dbReference type="AlphaFoldDB" id="A0A5J4X6I1"/>